<dbReference type="GO" id="GO:0000976">
    <property type="term" value="F:transcription cis-regulatory region binding"/>
    <property type="evidence" value="ECO:0007669"/>
    <property type="project" value="TreeGrafter"/>
</dbReference>
<dbReference type="Gene3D" id="4.10.240.10">
    <property type="entry name" value="Zn(2)-C6 fungal-type DNA-binding domain"/>
    <property type="match status" value="1"/>
</dbReference>
<dbReference type="AlphaFoldDB" id="A0A559LIN7"/>
<protein>
    <recommendedName>
        <fullName evidence="3">Zn(2)-C6 fungal-type domain-containing protein</fullName>
    </recommendedName>
</protein>
<evidence type="ECO:0000256" key="1">
    <source>
        <dbReference type="ARBA" id="ARBA00004123"/>
    </source>
</evidence>
<dbReference type="EMBL" id="SRMI01000003">
    <property type="protein sequence ID" value="TVY74135.1"/>
    <property type="molecule type" value="Genomic_DNA"/>
</dbReference>
<dbReference type="Pfam" id="PF00172">
    <property type="entry name" value="Zn_clus"/>
    <property type="match status" value="1"/>
</dbReference>
<name>A0A559LIN7_FUSOC</name>
<dbReference type="InterPro" id="IPR036864">
    <property type="entry name" value="Zn2-C6_fun-type_DNA-bd_sf"/>
</dbReference>
<dbReference type="GO" id="GO:0008270">
    <property type="term" value="F:zinc ion binding"/>
    <property type="evidence" value="ECO:0007669"/>
    <property type="project" value="InterPro"/>
</dbReference>
<dbReference type="Proteomes" id="UP000320707">
    <property type="component" value="Unassembled WGS sequence"/>
</dbReference>
<dbReference type="SUPFAM" id="SSF57701">
    <property type="entry name" value="Zn2/Cys6 DNA-binding domain"/>
    <property type="match status" value="1"/>
</dbReference>
<feature type="domain" description="Zn(2)-C6 fungal-type" evidence="3">
    <location>
        <begin position="43"/>
        <end position="71"/>
    </location>
</feature>
<dbReference type="PROSITE" id="PS50048">
    <property type="entry name" value="ZN2_CY6_FUNGAL_2"/>
    <property type="match status" value="1"/>
</dbReference>
<proteinExistence type="predicted"/>
<dbReference type="Pfam" id="PF11951">
    <property type="entry name" value="Fungal_trans_2"/>
    <property type="match status" value="1"/>
</dbReference>
<accession>A0A559LIN7</accession>
<comment type="caution">
    <text evidence="4">The sequence shown here is derived from an EMBL/GenBank/DDBJ whole genome shotgun (WGS) entry which is preliminary data.</text>
</comment>
<dbReference type="InterPro" id="IPR021858">
    <property type="entry name" value="Fun_TF"/>
</dbReference>
<dbReference type="PANTHER" id="PTHR37534:SF49">
    <property type="entry name" value="LYSINE BIOSYNTHESIS REGULATORY PROTEIN LYS14"/>
    <property type="match status" value="1"/>
</dbReference>
<dbReference type="GO" id="GO:0005634">
    <property type="term" value="C:nucleus"/>
    <property type="evidence" value="ECO:0007669"/>
    <property type="project" value="UniProtKB-SubCell"/>
</dbReference>
<evidence type="ECO:0000256" key="2">
    <source>
        <dbReference type="ARBA" id="ARBA00023242"/>
    </source>
</evidence>
<sequence length="538" mass="60732">MKWQDTETNCQFIRGLGINIIKTRGHQINSMSNSKAKMLPKQSCWTCKRRKIGCDRATPSCNNCIRTQRKCLGYGLQLLWPDRHDGRRRKRDPAEHRPPTTLSKSVHYGKYFLNTSLSDVDIAVSESDGHILVDLFQQRPRCSLTLHGPFLDHEGMLLGYYENIISSMISTTQVQNGFCSTLLPMALSSQDTSALALLNAMMAVAMIHYSNSISDAISFKLKAIQNLSQSLRTGRRSICTSTSQVQLAAVMMLCVYDVFDREEHNWHIHLNGAKEIIRRQRFTDTPGSSSDFLLTWWLYHDVLAAFNHPSCRLNESPGSVSTSALYAFSGDKSFVSAPILTSSLLTLAQIVGSLGCSVEVLEIIDKINMMRLHSAHDCLSTSTLRRCDLAMKLYNIRQLLAPIESSDSLRAHRILAIAELYRLATLLYLQRVHPIAEDDFTRPVYVQQALEVLKSLGVATSPWPVFVIACEVDEQDRVSILHTLDRMDSVRSIGNIKVLRDVIEGIWKQQDLRSIGKAGQRVDWLQFVECDVPVPWFI</sequence>
<organism evidence="4 5">
    <name type="scientific">Fusarium oxysporum f. sp. cubense</name>
    <dbReference type="NCBI Taxonomy" id="61366"/>
    <lineage>
        <taxon>Eukaryota</taxon>
        <taxon>Fungi</taxon>
        <taxon>Dikarya</taxon>
        <taxon>Ascomycota</taxon>
        <taxon>Pezizomycotina</taxon>
        <taxon>Sordariomycetes</taxon>
        <taxon>Hypocreomycetidae</taxon>
        <taxon>Hypocreales</taxon>
        <taxon>Nectriaceae</taxon>
        <taxon>Fusarium</taxon>
        <taxon>Fusarium oxysporum species complex</taxon>
    </lineage>
</organism>
<keyword evidence="2" id="KW-0539">Nucleus</keyword>
<comment type="subcellular location">
    <subcellularLocation>
        <location evidence="1">Nucleus</location>
    </subcellularLocation>
</comment>
<dbReference type="GO" id="GO:0000981">
    <property type="term" value="F:DNA-binding transcription factor activity, RNA polymerase II-specific"/>
    <property type="evidence" value="ECO:0007669"/>
    <property type="project" value="InterPro"/>
</dbReference>
<dbReference type="InterPro" id="IPR001138">
    <property type="entry name" value="Zn2Cys6_DnaBD"/>
</dbReference>
<dbReference type="PANTHER" id="PTHR37534">
    <property type="entry name" value="TRANSCRIPTIONAL ACTIVATOR PROTEIN UGA3"/>
    <property type="match status" value="1"/>
</dbReference>
<evidence type="ECO:0000313" key="4">
    <source>
        <dbReference type="EMBL" id="TVY74135.1"/>
    </source>
</evidence>
<reference evidence="4 5" key="1">
    <citation type="journal article" date="2019" name="Microbiol. Resour. Announc.">
        <title>High-quality draft genome sequence of Fusarium oxysporum f. sp. cubense strain 160527, a causal agent of Panama disease.</title>
        <authorList>
            <person name="Asai S."/>
            <person name="Ayukawa Y."/>
            <person name="Gan P."/>
            <person name="Masuda S."/>
            <person name="Komatsu K."/>
            <person name="Shirasu K."/>
            <person name="Arie T."/>
        </authorList>
    </citation>
    <scope>NUCLEOTIDE SEQUENCE [LARGE SCALE GENOMIC DNA]</scope>
    <source>
        <strain evidence="4 5">160527</strain>
    </source>
</reference>
<evidence type="ECO:0000313" key="5">
    <source>
        <dbReference type="Proteomes" id="UP000320707"/>
    </source>
</evidence>
<dbReference type="GO" id="GO:0045944">
    <property type="term" value="P:positive regulation of transcription by RNA polymerase II"/>
    <property type="evidence" value="ECO:0007669"/>
    <property type="project" value="TreeGrafter"/>
</dbReference>
<dbReference type="PROSITE" id="PS00463">
    <property type="entry name" value="ZN2_CY6_FUNGAL_1"/>
    <property type="match status" value="1"/>
</dbReference>
<dbReference type="CDD" id="cd00067">
    <property type="entry name" value="GAL4"/>
    <property type="match status" value="1"/>
</dbReference>
<gene>
    <name evidence="4" type="ORF">Focb16_v004752</name>
</gene>
<evidence type="ECO:0000259" key="3">
    <source>
        <dbReference type="PROSITE" id="PS50048"/>
    </source>
</evidence>
<dbReference type="SMART" id="SM00066">
    <property type="entry name" value="GAL4"/>
    <property type="match status" value="1"/>
</dbReference>